<dbReference type="InterPro" id="IPR036390">
    <property type="entry name" value="WH_DNA-bd_sf"/>
</dbReference>
<dbReference type="Gene3D" id="1.10.10.10">
    <property type="entry name" value="Winged helix-like DNA-binding domain superfamily/Winged helix DNA-binding domain"/>
    <property type="match status" value="1"/>
</dbReference>
<protein>
    <submittedName>
        <fullName evidence="6">LysR family transcriptional regulator</fullName>
    </submittedName>
</protein>
<evidence type="ECO:0000313" key="7">
    <source>
        <dbReference type="Proteomes" id="UP001149140"/>
    </source>
</evidence>
<dbReference type="Pfam" id="PF00126">
    <property type="entry name" value="HTH_1"/>
    <property type="match status" value="1"/>
</dbReference>
<dbReference type="GO" id="GO:0000976">
    <property type="term" value="F:transcription cis-regulatory region binding"/>
    <property type="evidence" value="ECO:0007669"/>
    <property type="project" value="TreeGrafter"/>
</dbReference>
<dbReference type="PANTHER" id="PTHR30126:SF39">
    <property type="entry name" value="HTH-TYPE TRANSCRIPTIONAL REGULATOR CYSL"/>
    <property type="match status" value="1"/>
</dbReference>
<name>A0A9X3N9I7_9ACTN</name>
<evidence type="ECO:0000256" key="3">
    <source>
        <dbReference type="ARBA" id="ARBA00023125"/>
    </source>
</evidence>
<keyword evidence="2" id="KW-0805">Transcription regulation</keyword>
<dbReference type="GO" id="GO:0003700">
    <property type="term" value="F:DNA-binding transcription factor activity"/>
    <property type="evidence" value="ECO:0007669"/>
    <property type="project" value="InterPro"/>
</dbReference>
<dbReference type="SUPFAM" id="SSF46785">
    <property type="entry name" value="Winged helix' DNA-binding domain"/>
    <property type="match status" value="1"/>
</dbReference>
<gene>
    <name evidence="6" type="ORF">OM076_44375</name>
</gene>
<sequence>MPTIPNPLSGNDLAAFVAAVETRNLHVAADALNLTQSAVTKRIKALEKRAGTPLLERGHFGVRPTTAGRLLYPEAKQALAALQRAEAVLAEHRDRTGQQLTLAASHTVGEFLLPDWLSGFRAVHPGIRAEVDIVNSTGVLKAVRANDAQIGFVEGLDALDDFETLTLREDEIVAVVAAGHRWAKRRSLAAATLASEPYFTREAGSGTRAVAAAALHSAGVELTPALESASTQSVKRALETGGFALLSRLVIEAETQRGTLVAIPVRDAELRRELRAVRHGPLTGAGRDFWAWLRAHAQLDPTLM</sequence>
<evidence type="ECO:0000259" key="5">
    <source>
        <dbReference type="PROSITE" id="PS50931"/>
    </source>
</evidence>
<comment type="caution">
    <text evidence="6">The sequence shown here is derived from an EMBL/GenBank/DDBJ whole genome shotgun (WGS) entry which is preliminary data.</text>
</comment>
<dbReference type="PROSITE" id="PS50931">
    <property type="entry name" value="HTH_LYSR"/>
    <property type="match status" value="1"/>
</dbReference>
<dbReference type="Gene3D" id="3.40.190.290">
    <property type="match status" value="1"/>
</dbReference>
<dbReference type="InterPro" id="IPR000847">
    <property type="entry name" value="LysR_HTH_N"/>
</dbReference>
<evidence type="ECO:0000256" key="2">
    <source>
        <dbReference type="ARBA" id="ARBA00023015"/>
    </source>
</evidence>
<dbReference type="RefSeq" id="WP_270046670.1">
    <property type="nucleotide sequence ID" value="NZ_JAPDOD010000108.1"/>
</dbReference>
<accession>A0A9X3N9I7</accession>
<dbReference type="Pfam" id="PF03466">
    <property type="entry name" value="LysR_substrate"/>
    <property type="match status" value="1"/>
</dbReference>
<dbReference type="InterPro" id="IPR005119">
    <property type="entry name" value="LysR_subst-bd"/>
</dbReference>
<dbReference type="Proteomes" id="UP001149140">
    <property type="component" value="Unassembled WGS sequence"/>
</dbReference>
<reference evidence="6" key="1">
    <citation type="submission" date="2022-10" db="EMBL/GenBank/DDBJ databases">
        <title>The WGS of Solirubrobacter ginsenosidimutans DSM 21036.</title>
        <authorList>
            <person name="Jiang Z."/>
        </authorList>
    </citation>
    <scope>NUCLEOTIDE SEQUENCE</scope>
    <source>
        <strain evidence="6">DSM 21036</strain>
    </source>
</reference>
<feature type="domain" description="HTH lysR-type" evidence="5">
    <location>
        <begin position="11"/>
        <end position="65"/>
    </location>
</feature>
<dbReference type="PANTHER" id="PTHR30126">
    <property type="entry name" value="HTH-TYPE TRANSCRIPTIONAL REGULATOR"/>
    <property type="match status" value="1"/>
</dbReference>
<proteinExistence type="inferred from homology"/>
<keyword evidence="3" id="KW-0238">DNA-binding</keyword>
<dbReference type="AlphaFoldDB" id="A0A9X3N9I7"/>
<keyword evidence="7" id="KW-1185">Reference proteome</keyword>
<keyword evidence="4" id="KW-0804">Transcription</keyword>
<evidence type="ECO:0000313" key="6">
    <source>
        <dbReference type="EMBL" id="MDA0167378.1"/>
    </source>
</evidence>
<evidence type="ECO:0000256" key="4">
    <source>
        <dbReference type="ARBA" id="ARBA00023163"/>
    </source>
</evidence>
<comment type="similarity">
    <text evidence="1">Belongs to the LysR transcriptional regulatory family.</text>
</comment>
<dbReference type="SUPFAM" id="SSF53850">
    <property type="entry name" value="Periplasmic binding protein-like II"/>
    <property type="match status" value="1"/>
</dbReference>
<dbReference type="InterPro" id="IPR036388">
    <property type="entry name" value="WH-like_DNA-bd_sf"/>
</dbReference>
<dbReference type="PRINTS" id="PR00039">
    <property type="entry name" value="HTHLYSR"/>
</dbReference>
<organism evidence="6 7">
    <name type="scientific">Solirubrobacter ginsenosidimutans</name>
    <dbReference type="NCBI Taxonomy" id="490573"/>
    <lineage>
        <taxon>Bacteria</taxon>
        <taxon>Bacillati</taxon>
        <taxon>Actinomycetota</taxon>
        <taxon>Thermoleophilia</taxon>
        <taxon>Solirubrobacterales</taxon>
        <taxon>Solirubrobacteraceae</taxon>
        <taxon>Solirubrobacter</taxon>
    </lineage>
</organism>
<dbReference type="EMBL" id="JAPDOD010000108">
    <property type="protein sequence ID" value="MDA0167378.1"/>
    <property type="molecule type" value="Genomic_DNA"/>
</dbReference>
<evidence type="ECO:0000256" key="1">
    <source>
        <dbReference type="ARBA" id="ARBA00009437"/>
    </source>
</evidence>